<evidence type="ECO:0008006" key="4">
    <source>
        <dbReference type="Google" id="ProtNLM"/>
    </source>
</evidence>
<evidence type="ECO:0000256" key="1">
    <source>
        <dbReference type="SAM" id="SignalP"/>
    </source>
</evidence>
<evidence type="ECO:0000313" key="3">
    <source>
        <dbReference type="Proteomes" id="UP000036471"/>
    </source>
</evidence>
<accession>A0ABR5HIW6</accession>
<dbReference type="Proteomes" id="UP000036471">
    <property type="component" value="Unassembled WGS sequence"/>
</dbReference>
<dbReference type="InterPro" id="IPR021698">
    <property type="entry name" value="DUF3280"/>
</dbReference>
<keyword evidence="3" id="KW-1185">Reference proteome</keyword>
<comment type="caution">
    <text evidence="2">The sequence shown here is derived from an EMBL/GenBank/DDBJ whole genome shotgun (WGS) entry which is preliminary data.</text>
</comment>
<keyword evidence="1" id="KW-0732">Signal</keyword>
<feature type="signal peptide" evidence="1">
    <location>
        <begin position="1"/>
        <end position="24"/>
    </location>
</feature>
<proteinExistence type="predicted"/>
<sequence length="170" mass="18384">MWSRLRSGALGLLLGAAAALDGHAAETPPTIAVLPIKLLDTSGEPTDQAPQHGVRLARMADDLAADLTRTGRYRATVLPAAVLERDCPTGKAACLLEAARRQGAALVFVGVVHKSSTLILQIWARLADVHTGWDVFSRDLNFRGDTDEAWQRAETFLVAQMRDTDRSRGD</sequence>
<gene>
    <name evidence="2" type="ORF">QR79_01215</name>
</gene>
<dbReference type="EMBL" id="JTHG01000012">
    <property type="protein sequence ID" value="KMO26667.1"/>
    <property type="molecule type" value="Genomic_DNA"/>
</dbReference>
<dbReference type="Pfam" id="PF11684">
    <property type="entry name" value="DUF3280"/>
    <property type="match status" value="1"/>
</dbReference>
<reference evidence="2 3" key="1">
    <citation type="submission" date="2014-11" db="EMBL/GenBank/DDBJ databases">
        <title>Comparative genomics of Methylobacterium species.</title>
        <authorList>
            <person name="Chaudhry V."/>
            <person name="Patil P.B."/>
        </authorList>
    </citation>
    <scope>NUCLEOTIDE SEQUENCE [LARGE SCALE GENOMIC DNA]</scope>
    <source>
        <strain evidence="2 3">SE3.6</strain>
    </source>
</reference>
<evidence type="ECO:0000313" key="2">
    <source>
        <dbReference type="EMBL" id="KMO26667.1"/>
    </source>
</evidence>
<protein>
    <recommendedName>
        <fullName evidence="4">DUF2380 domain-containing protein</fullName>
    </recommendedName>
</protein>
<feature type="chain" id="PRO_5047012255" description="DUF2380 domain-containing protein" evidence="1">
    <location>
        <begin position="25"/>
        <end position="170"/>
    </location>
</feature>
<name>A0ABR5HIW6_9HYPH</name>
<organism evidence="2 3">
    <name type="scientific">Methylobacterium indicum</name>
    <dbReference type="NCBI Taxonomy" id="1775910"/>
    <lineage>
        <taxon>Bacteria</taxon>
        <taxon>Pseudomonadati</taxon>
        <taxon>Pseudomonadota</taxon>
        <taxon>Alphaproteobacteria</taxon>
        <taxon>Hyphomicrobiales</taxon>
        <taxon>Methylobacteriaceae</taxon>
        <taxon>Methylobacterium</taxon>
    </lineage>
</organism>